<protein>
    <submittedName>
        <fullName evidence="2">Uncharacterized protein</fullName>
    </submittedName>
</protein>
<evidence type="ECO:0000313" key="3">
    <source>
        <dbReference type="Proteomes" id="UP001500909"/>
    </source>
</evidence>
<evidence type="ECO:0000313" key="2">
    <source>
        <dbReference type="EMBL" id="GAA0482031.1"/>
    </source>
</evidence>
<organism evidence="2 3">
    <name type="scientific">Streptomyces olivaceiscleroticus</name>
    <dbReference type="NCBI Taxonomy" id="68245"/>
    <lineage>
        <taxon>Bacteria</taxon>
        <taxon>Bacillati</taxon>
        <taxon>Actinomycetota</taxon>
        <taxon>Actinomycetes</taxon>
        <taxon>Kitasatosporales</taxon>
        <taxon>Streptomycetaceae</taxon>
        <taxon>Streptomyces</taxon>
    </lineage>
</organism>
<proteinExistence type="predicted"/>
<feature type="region of interest" description="Disordered" evidence="1">
    <location>
        <begin position="1"/>
        <end position="32"/>
    </location>
</feature>
<dbReference type="EMBL" id="BAAABY010000039">
    <property type="protein sequence ID" value="GAA0482031.1"/>
    <property type="molecule type" value="Genomic_DNA"/>
</dbReference>
<sequence length="81" mass="8565">MGEGRARGGGPECRGRRVPGARGAEGAGDDCGSGVLMCRCLSGTDAIPEPLYRYLPKTTVNREPLPDREPLPIRGSWSPSP</sequence>
<name>A0ABN1AR37_9ACTN</name>
<evidence type="ECO:0000256" key="1">
    <source>
        <dbReference type="SAM" id="MobiDB-lite"/>
    </source>
</evidence>
<dbReference type="Proteomes" id="UP001500909">
    <property type="component" value="Unassembled WGS sequence"/>
</dbReference>
<reference evidence="2 3" key="1">
    <citation type="journal article" date="2019" name="Int. J. Syst. Evol. Microbiol.">
        <title>The Global Catalogue of Microorganisms (GCM) 10K type strain sequencing project: providing services to taxonomists for standard genome sequencing and annotation.</title>
        <authorList>
            <consortium name="The Broad Institute Genomics Platform"/>
            <consortium name="The Broad Institute Genome Sequencing Center for Infectious Disease"/>
            <person name="Wu L."/>
            <person name="Ma J."/>
        </authorList>
    </citation>
    <scope>NUCLEOTIDE SEQUENCE [LARGE SCALE GENOMIC DNA]</scope>
    <source>
        <strain evidence="2 3">JCM 4805</strain>
    </source>
</reference>
<gene>
    <name evidence="2" type="ORF">GCM10010361_53570</name>
</gene>
<keyword evidence="3" id="KW-1185">Reference proteome</keyword>
<feature type="region of interest" description="Disordered" evidence="1">
    <location>
        <begin position="59"/>
        <end position="81"/>
    </location>
</feature>
<accession>A0ABN1AR37</accession>
<comment type="caution">
    <text evidence="2">The sequence shown here is derived from an EMBL/GenBank/DDBJ whole genome shotgun (WGS) entry which is preliminary data.</text>
</comment>